<feature type="non-terminal residue" evidence="3">
    <location>
        <position position="515"/>
    </location>
</feature>
<dbReference type="NCBIfam" id="NF033551">
    <property type="entry name" value="transpos_IS1182"/>
    <property type="match status" value="1"/>
</dbReference>
<dbReference type="InterPro" id="IPR025668">
    <property type="entry name" value="Tnp_DDE_dom"/>
</dbReference>
<sequence>MQGRKTFEDERELRFSLSAHVPAHNFYRRLEDRLDLSFLYELTAPHYGRCGQQSIDPVVFFKLCLVGRLENIASDRRLIEHCSLRLDLLYFLGYQLDEPLPWHSTVSRTRQLLPASLFEEVFTRVLSLCADAGMVSGHTQAVDSALVKANASMGSLELKVPQEQLEARLRQARVFSSADRRARQNRAPLAQRTVTASREELLEIRARNRKWQKEQDLYPGAHNKGAKYTSNKTHYSPVDPDARIAVKPGKARKLCYLLQLSVDTHRHVITHVQAAHADRKDSVCLPGVLGRLTHRLQGLGLGCTALLADTGYCSGENYALLEREGIAAFIPPHGTYAGGPEGFTYHREGDYWLCPEGKKATFRKELVNAKRNNVRSRLYLTTRRDCKGCPVKESCIGRQHEKKVSITSFRDEYERAILRVHSRWGRRMKRLRQATVEPVLGTLLDFLGMRRINTRGQELAHKGMLLAAASYNLQKLLRFTPKKSQTAVMALPRPESRTLLWLFFVSGEGAPWGKE</sequence>
<dbReference type="PANTHER" id="PTHR33408:SF4">
    <property type="entry name" value="TRANSPOSASE DDE DOMAIN-CONTAINING PROTEIN"/>
    <property type="match status" value="1"/>
</dbReference>
<evidence type="ECO:0000313" key="4">
    <source>
        <dbReference type="Proteomes" id="UP000625551"/>
    </source>
</evidence>
<comment type="caution">
    <text evidence="3">The sequence shown here is derived from an EMBL/GenBank/DDBJ whole genome shotgun (WGS) entry which is preliminary data.</text>
</comment>
<gene>
    <name evidence="3" type="ORF">H9Q13_17965</name>
</gene>
<reference evidence="3 4" key="1">
    <citation type="submission" date="2020-09" db="EMBL/GenBank/DDBJ databases">
        <title>Genome sequencing and assembly of Pontibacter sp.</title>
        <authorList>
            <person name="Chhetri G."/>
        </authorList>
    </citation>
    <scope>NUCLEOTIDE SEQUENCE [LARGE SCALE GENOMIC DNA]</scope>
    <source>
        <strain evidence="3 4">JH31</strain>
    </source>
</reference>
<dbReference type="InterPro" id="IPR008490">
    <property type="entry name" value="Transposase_InsH_N"/>
</dbReference>
<evidence type="ECO:0000313" key="3">
    <source>
        <dbReference type="EMBL" id="MBD1399053.1"/>
    </source>
</evidence>
<proteinExistence type="predicted"/>
<dbReference type="InterPro" id="IPR047629">
    <property type="entry name" value="IS1182_transpos"/>
</dbReference>
<dbReference type="Proteomes" id="UP000625551">
    <property type="component" value="Unassembled WGS sequence"/>
</dbReference>
<feature type="domain" description="Transposase InsH N-terminal" evidence="1">
    <location>
        <begin position="16"/>
        <end position="111"/>
    </location>
</feature>
<evidence type="ECO:0000259" key="2">
    <source>
        <dbReference type="Pfam" id="PF13751"/>
    </source>
</evidence>
<dbReference type="EMBL" id="JACXAJ010000018">
    <property type="protein sequence ID" value="MBD1399053.1"/>
    <property type="molecule type" value="Genomic_DNA"/>
</dbReference>
<keyword evidence="4" id="KW-1185">Reference proteome</keyword>
<organism evidence="3 4">
    <name type="scientific">Pontibacter aquaedesilientis</name>
    <dbReference type="NCBI Taxonomy" id="2766980"/>
    <lineage>
        <taxon>Bacteria</taxon>
        <taxon>Pseudomonadati</taxon>
        <taxon>Bacteroidota</taxon>
        <taxon>Cytophagia</taxon>
        <taxon>Cytophagales</taxon>
        <taxon>Hymenobacteraceae</taxon>
        <taxon>Pontibacter</taxon>
    </lineage>
</organism>
<feature type="domain" description="Transposase DDE" evidence="2">
    <location>
        <begin position="353"/>
        <end position="477"/>
    </location>
</feature>
<name>A0ABR7XLC2_9BACT</name>
<dbReference type="Pfam" id="PF13751">
    <property type="entry name" value="DDE_Tnp_1_6"/>
    <property type="match status" value="1"/>
</dbReference>
<dbReference type="PANTHER" id="PTHR33408">
    <property type="entry name" value="TRANSPOSASE"/>
    <property type="match status" value="1"/>
</dbReference>
<protein>
    <submittedName>
        <fullName evidence="3">IS1182 family transposase</fullName>
    </submittedName>
</protein>
<evidence type="ECO:0000259" key="1">
    <source>
        <dbReference type="Pfam" id="PF05598"/>
    </source>
</evidence>
<dbReference type="Pfam" id="PF05598">
    <property type="entry name" value="DUF772"/>
    <property type="match status" value="1"/>
</dbReference>
<accession>A0ABR7XLC2</accession>